<dbReference type="RefSeq" id="WP_279245520.1">
    <property type="nucleotide sequence ID" value="NZ_SHNN01000002.1"/>
</dbReference>
<gene>
    <name evidence="2" type="ORF">EYC98_11685</name>
</gene>
<dbReference type="PANTHER" id="PTHR22642:SF2">
    <property type="entry name" value="PROTEIN LONG AFTER FAR-RED 3"/>
    <property type="match status" value="1"/>
</dbReference>
<reference evidence="2" key="1">
    <citation type="submission" date="2019-02" db="EMBL/GenBank/DDBJ databases">
        <authorList>
            <person name="Li S.-H."/>
        </authorList>
    </citation>
    <scope>NUCLEOTIDE SEQUENCE</scope>
    <source>
        <strain evidence="2">IMCC14734</strain>
    </source>
</reference>
<accession>A0ABT3TGS4</accession>
<evidence type="ECO:0000313" key="3">
    <source>
        <dbReference type="Proteomes" id="UP001143362"/>
    </source>
</evidence>
<dbReference type="Gene3D" id="2.30.40.10">
    <property type="entry name" value="Urease, subunit C, domain 1"/>
    <property type="match status" value="1"/>
</dbReference>
<dbReference type="Pfam" id="PF07969">
    <property type="entry name" value="Amidohydro_3"/>
    <property type="match status" value="1"/>
</dbReference>
<sequence length="571" mass="61797">MNLRLILAIVLVGLLGVATSLWLGTRPVAPPEHRLFINGQVLSMNAENAVYEAVSLRGEEIERLGSSEQILALKTDRSLVTDLGGQTLMPGFVDAHGHFPGSGLTVLGADLNSPPIGQVQDIAGLQAALRAKAEERPGSGWLLGIGYDDTLLAEHRHPTREDLDAVATDRPIYIAHVSGHMGVANSMALAELGIDAASEDPIGGVIRRQPGLREPAGLLEETAHMPAMAKAMDFSMLEAVEMALSASEEYAAQGVTTAQSGGVDSGLASGLATLSRLNMLAPRLVLFPFYDMLGADLLAGTVVKSEFESEKLRLGPVKIVADGSIQGYTGYLGHPYHEPYKGDANYRGYPTIPREQLVEIVARFHEAGYQLAIHGNGDGSIDDILHAFELAQQKRPEADPRLVLIHAQMAREDQLQKMQRLGVTPSFFSAHTYYWGDRHRDIFMGPERAARMSPTRSAQSLGLRYSVHLDTPVVPMQPLQLLWSTVNRISTGGNVIGAEQRVSPEAALRAMTIDAAWQVFQEDRIGSLEPGKLADLVWLSGDPLQTNGDVRELEVVETLVGGVTVYRRDGH</sequence>
<dbReference type="InterPro" id="IPR033932">
    <property type="entry name" value="YtcJ-like"/>
</dbReference>
<feature type="domain" description="Amidohydrolase 3" evidence="1">
    <location>
        <begin position="80"/>
        <end position="566"/>
    </location>
</feature>
<protein>
    <submittedName>
        <fullName evidence="2">Amidohydrolase</fullName>
    </submittedName>
</protein>
<evidence type="ECO:0000313" key="2">
    <source>
        <dbReference type="EMBL" id="MCX2981522.1"/>
    </source>
</evidence>
<dbReference type="Proteomes" id="UP001143362">
    <property type="component" value="Unassembled WGS sequence"/>
</dbReference>
<dbReference type="Gene3D" id="3.20.20.140">
    <property type="entry name" value="Metal-dependent hydrolases"/>
    <property type="match status" value="1"/>
</dbReference>
<proteinExistence type="predicted"/>
<dbReference type="Gene3D" id="3.10.310.70">
    <property type="match status" value="1"/>
</dbReference>
<evidence type="ECO:0000259" key="1">
    <source>
        <dbReference type="Pfam" id="PF07969"/>
    </source>
</evidence>
<dbReference type="InterPro" id="IPR032466">
    <property type="entry name" value="Metal_Hydrolase"/>
</dbReference>
<name>A0ABT3TGS4_9GAMM</name>
<dbReference type="SUPFAM" id="SSF51556">
    <property type="entry name" value="Metallo-dependent hydrolases"/>
    <property type="match status" value="1"/>
</dbReference>
<dbReference type="PANTHER" id="PTHR22642">
    <property type="entry name" value="IMIDAZOLONEPROPIONASE"/>
    <property type="match status" value="1"/>
</dbReference>
<dbReference type="InterPro" id="IPR013108">
    <property type="entry name" value="Amidohydro_3"/>
</dbReference>
<dbReference type="SUPFAM" id="SSF51338">
    <property type="entry name" value="Composite domain of metallo-dependent hydrolases"/>
    <property type="match status" value="1"/>
</dbReference>
<comment type="caution">
    <text evidence="2">The sequence shown here is derived from an EMBL/GenBank/DDBJ whole genome shotgun (WGS) entry which is preliminary data.</text>
</comment>
<dbReference type="InterPro" id="IPR011059">
    <property type="entry name" value="Metal-dep_hydrolase_composite"/>
</dbReference>
<dbReference type="EMBL" id="SHNN01000002">
    <property type="protein sequence ID" value="MCX2981522.1"/>
    <property type="molecule type" value="Genomic_DNA"/>
</dbReference>
<dbReference type="CDD" id="cd01300">
    <property type="entry name" value="YtcJ_like"/>
    <property type="match status" value="1"/>
</dbReference>
<keyword evidence="3" id="KW-1185">Reference proteome</keyword>
<organism evidence="2 3">
    <name type="scientific">Candidatus Litorirhabdus singularis</name>
    <dbReference type="NCBI Taxonomy" id="2518993"/>
    <lineage>
        <taxon>Bacteria</taxon>
        <taxon>Pseudomonadati</taxon>
        <taxon>Pseudomonadota</taxon>
        <taxon>Gammaproteobacteria</taxon>
        <taxon>Cellvibrionales</taxon>
        <taxon>Halieaceae</taxon>
        <taxon>Candidatus Litorirhabdus</taxon>
    </lineage>
</organism>